<dbReference type="InterPro" id="IPR050884">
    <property type="entry name" value="CNP_phosphodiesterase-III"/>
</dbReference>
<dbReference type="OrthoDB" id="1645838at2"/>
<keyword evidence="3" id="KW-0408">Iron</keyword>
<dbReference type="GO" id="GO:0016787">
    <property type="term" value="F:hydrolase activity"/>
    <property type="evidence" value="ECO:0007669"/>
    <property type="project" value="UniProtKB-KW"/>
</dbReference>
<dbReference type="AlphaFoldDB" id="A0A559K724"/>
<keyword evidence="2" id="KW-0378">Hydrolase</keyword>
<keyword evidence="1" id="KW-0479">Metal-binding</keyword>
<evidence type="ECO:0000256" key="1">
    <source>
        <dbReference type="ARBA" id="ARBA00022723"/>
    </source>
</evidence>
<dbReference type="InterPro" id="IPR029052">
    <property type="entry name" value="Metallo-depent_PP-like"/>
</dbReference>
<dbReference type="Gene3D" id="3.60.21.10">
    <property type="match status" value="1"/>
</dbReference>
<proteinExistence type="inferred from homology"/>
<evidence type="ECO:0000256" key="4">
    <source>
        <dbReference type="ARBA" id="ARBA00025742"/>
    </source>
</evidence>
<dbReference type="GO" id="GO:0046872">
    <property type="term" value="F:metal ion binding"/>
    <property type="evidence" value="ECO:0007669"/>
    <property type="project" value="UniProtKB-KW"/>
</dbReference>
<feature type="domain" description="Calcineurin-like phosphoesterase" evidence="5">
    <location>
        <begin position="1"/>
        <end position="199"/>
    </location>
</feature>
<dbReference type="SUPFAM" id="SSF56300">
    <property type="entry name" value="Metallo-dependent phosphatases"/>
    <property type="match status" value="1"/>
</dbReference>
<evidence type="ECO:0000259" key="5">
    <source>
        <dbReference type="Pfam" id="PF00149"/>
    </source>
</evidence>
<dbReference type="PANTHER" id="PTHR42988">
    <property type="entry name" value="PHOSPHOHYDROLASE"/>
    <property type="match status" value="1"/>
</dbReference>
<evidence type="ECO:0000256" key="2">
    <source>
        <dbReference type="ARBA" id="ARBA00022801"/>
    </source>
</evidence>
<dbReference type="InterPro" id="IPR004843">
    <property type="entry name" value="Calcineurin-like_PHP"/>
</dbReference>
<comment type="caution">
    <text evidence="6">The sequence shown here is derived from an EMBL/GenBank/DDBJ whole genome shotgun (WGS) entry which is preliminary data.</text>
</comment>
<dbReference type="PANTHER" id="PTHR42988:SF2">
    <property type="entry name" value="CYCLIC NUCLEOTIDE PHOSPHODIESTERASE CBUA0032-RELATED"/>
    <property type="match status" value="1"/>
</dbReference>
<reference evidence="6 7" key="1">
    <citation type="submission" date="2019-07" db="EMBL/GenBank/DDBJ databases">
        <authorList>
            <person name="Kim J."/>
        </authorList>
    </citation>
    <scope>NUCLEOTIDE SEQUENCE [LARGE SCALE GENOMIC DNA]</scope>
    <source>
        <strain evidence="6 7">JC52</strain>
    </source>
</reference>
<accession>A0A559K724</accession>
<evidence type="ECO:0000313" key="7">
    <source>
        <dbReference type="Proteomes" id="UP000317036"/>
    </source>
</evidence>
<gene>
    <name evidence="6" type="ORF">FPZ49_21755</name>
</gene>
<comment type="similarity">
    <text evidence="4">Belongs to the cyclic nucleotide phosphodiesterase class-III family.</text>
</comment>
<keyword evidence="7" id="KW-1185">Reference proteome</keyword>
<evidence type="ECO:0000256" key="3">
    <source>
        <dbReference type="ARBA" id="ARBA00023004"/>
    </source>
</evidence>
<protein>
    <submittedName>
        <fullName evidence="6">Metallophosphoesterase</fullName>
    </submittedName>
</protein>
<dbReference type="Pfam" id="PF00149">
    <property type="entry name" value="Metallophos"/>
    <property type="match status" value="1"/>
</dbReference>
<dbReference type="RefSeq" id="WP_144850850.1">
    <property type="nucleotide sequence ID" value="NZ_VNJI01000030.1"/>
</dbReference>
<name>A0A559K724_9BACL</name>
<dbReference type="EMBL" id="VNJI01000030">
    <property type="protein sequence ID" value="TVY07931.1"/>
    <property type="molecule type" value="Genomic_DNA"/>
</dbReference>
<organism evidence="6 7">
    <name type="scientific">Paenibacillus cremeus</name>
    <dbReference type="NCBI Taxonomy" id="2163881"/>
    <lineage>
        <taxon>Bacteria</taxon>
        <taxon>Bacillati</taxon>
        <taxon>Bacillota</taxon>
        <taxon>Bacilli</taxon>
        <taxon>Bacillales</taxon>
        <taxon>Paenibacillaceae</taxon>
        <taxon>Paenibacillus</taxon>
    </lineage>
</organism>
<dbReference type="Proteomes" id="UP000317036">
    <property type="component" value="Unassembled WGS sequence"/>
</dbReference>
<evidence type="ECO:0000313" key="6">
    <source>
        <dbReference type="EMBL" id="TVY07931.1"/>
    </source>
</evidence>
<sequence>MKLVLMGDFHYPRLDHADADSELFQARDVFFSGMIQAFLDIEADYHISLGDFSNFGAAEELSALYGLLRQDERQRRFIHVLGNHDTYSMPKPDILALTGQQRYHSIDTDEARLIFLDTSKEMDHKDYGGEIDPAQRAWLDKELLQAGSKPVLLFGHHPIPETTALSDLDMLRIHPEDDIWPSLKKTPAPGYYFCGHNHIHSIASREHWHFVQTAACLDLPAFRVAELKDGQLSVDTIPVQDEHLLQLAKLIKVNMKHFKPKPAAAGQPSDHSLRVNHT</sequence>